<dbReference type="Pfam" id="PF13845">
    <property type="entry name" value="Septum_form"/>
    <property type="match status" value="1"/>
</dbReference>
<keyword evidence="2" id="KW-1133">Transmembrane helix</keyword>
<evidence type="ECO:0000256" key="1">
    <source>
        <dbReference type="SAM" id="MobiDB-lite"/>
    </source>
</evidence>
<evidence type="ECO:0000259" key="3">
    <source>
        <dbReference type="Pfam" id="PF13828"/>
    </source>
</evidence>
<feature type="domain" description="DUF4190" evidence="3">
    <location>
        <begin position="219"/>
        <end position="271"/>
    </location>
</feature>
<keyword evidence="2" id="KW-0472">Membrane</keyword>
<dbReference type="PRINTS" id="PR01217">
    <property type="entry name" value="PRICHEXTENSN"/>
</dbReference>
<keyword evidence="2" id="KW-0812">Transmembrane</keyword>
<feature type="transmembrane region" description="Helical" evidence="2">
    <location>
        <begin position="255"/>
        <end position="283"/>
    </location>
</feature>
<dbReference type="InterPro" id="IPR026004">
    <property type="entry name" value="Septum_form"/>
</dbReference>
<feature type="transmembrane region" description="Helical" evidence="2">
    <location>
        <begin position="219"/>
        <end position="243"/>
    </location>
</feature>
<evidence type="ECO:0008006" key="7">
    <source>
        <dbReference type="Google" id="ProtNLM"/>
    </source>
</evidence>
<proteinExistence type="predicted"/>
<name>A0A919T168_9ACTN</name>
<feature type="compositionally biased region" description="Low complexity" evidence="1">
    <location>
        <begin position="152"/>
        <end position="174"/>
    </location>
</feature>
<evidence type="ECO:0000313" key="5">
    <source>
        <dbReference type="EMBL" id="GIM81190.1"/>
    </source>
</evidence>
<dbReference type="Pfam" id="PF13828">
    <property type="entry name" value="DUF4190"/>
    <property type="match status" value="1"/>
</dbReference>
<comment type="caution">
    <text evidence="5">The sequence shown here is derived from an EMBL/GenBank/DDBJ whole genome shotgun (WGS) entry which is preliminary data.</text>
</comment>
<organism evidence="5 6">
    <name type="scientific">Winogradskya consettensis</name>
    <dbReference type="NCBI Taxonomy" id="113560"/>
    <lineage>
        <taxon>Bacteria</taxon>
        <taxon>Bacillati</taxon>
        <taxon>Actinomycetota</taxon>
        <taxon>Actinomycetes</taxon>
        <taxon>Micromonosporales</taxon>
        <taxon>Micromonosporaceae</taxon>
        <taxon>Winogradskya</taxon>
    </lineage>
</organism>
<evidence type="ECO:0000256" key="2">
    <source>
        <dbReference type="SAM" id="Phobius"/>
    </source>
</evidence>
<evidence type="ECO:0000259" key="4">
    <source>
        <dbReference type="Pfam" id="PF13845"/>
    </source>
</evidence>
<feature type="compositionally biased region" description="Pro residues" evidence="1">
    <location>
        <begin position="92"/>
        <end position="109"/>
    </location>
</feature>
<gene>
    <name evidence="5" type="ORF">Aco04nite_75320</name>
</gene>
<evidence type="ECO:0000313" key="6">
    <source>
        <dbReference type="Proteomes" id="UP000680865"/>
    </source>
</evidence>
<dbReference type="AlphaFoldDB" id="A0A919T168"/>
<dbReference type="Proteomes" id="UP000680865">
    <property type="component" value="Unassembled WGS sequence"/>
</dbReference>
<dbReference type="EMBL" id="BOQP01000046">
    <property type="protein sequence ID" value="GIM81190.1"/>
    <property type="molecule type" value="Genomic_DNA"/>
</dbReference>
<feature type="compositionally biased region" description="Low complexity" evidence="1">
    <location>
        <begin position="131"/>
        <end position="144"/>
    </location>
</feature>
<feature type="domain" description="Septum formation-related" evidence="4">
    <location>
        <begin position="286"/>
        <end position="394"/>
    </location>
</feature>
<sequence>MTADLYAQRKSIPQYCPLIIHKPTAPLSAAAYRAVRGENADAGWTGTSRRTHREPAVPGGQEIDTFLRVHDQNPPQPAQAEDVTDIAKPDAATPPAPADPPSTPTPSAPTPAQDTTPPTPTPAPEAPDTKPPTAEQPEATTPTPDAAPPAPDAASAGDAVPAGDAAGSAPDATAGVSPVGAVGVPDAGSAEEIPYGGHGYQGYVPMEPIPPAPARTNNLAVVSLALSLAGVGLVGFVVGIFALRQIRERGERGRGLAIAGVVIPCVLVVAASVVGAVGVVLAARKPAQADVAVAAPFARPSLAVGDCVRELGASFDPNNMPVVDCGKPHTAEVYTIFSFPPGAYPGETAIEAEADEHCSQAFEPYAAKDGNESMDIYYTYPSKESWLADRAVTCVAADPAGTRTSSLMD</sequence>
<keyword evidence="6" id="KW-1185">Reference proteome</keyword>
<accession>A0A919T168</accession>
<protein>
    <recommendedName>
        <fullName evidence="7">Septum formation-related domain-containing protein</fullName>
    </recommendedName>
</protein>
<dbReference type="InterPro" id="IPR025241">
    <property type="entry name" value="DUF4190"/>
</dbReference>
<reference evidence="5" key="1">
    <citation type="submission" date="2021-03" db="EMBL/GenBank/DDBJ databases">
        <title>Whole genome shotgun sequence of Actinoplanes consettensis NBRC 14913.</title>
        <authorList>
            <person name="Komaki H."/>
            <person name="Tamura T."/>
        </authorList>
    </citation>
    <scope>NUCLEOTIDE SEQUENCE</scope>
    <source>
        <strain evidence="5">NBRC 14913</strain>
    </source>
</reference>
<feature type="region of interest" description="Disordered" evidence="1">
    <location>
        <begin position="71"/>
        <end position="174"/>
    </location>
</feature>